<feature type="region of interest" description="Disordered" evidence="1">
    <location>
        <begin position="118"/>
        <end position="145"/>
    </location>
</feature>
<gene>
    <name evidence="3" type="ORF">B0J12DRAFT_692836</name>
</gene>
<evidence type="ECO:0000313" key="4">
    <source>
        <dbReference type="Proteomes" id="UP000774617"/>
    </source>
</evidence>
<name>A0ABQ8FQE7_9PEZI</name>
<comment type="caution">
    <text evidence="3">The sequence shown here is derived from an EMBL/GenBank/DDBJ whole genome shotgun (WGS) entry which is preliminary data.</text>
</comment>
<organism evidence="3 4">
    <name type="scientific">Macrophomina phaseolina</name>
    <dbReference type="NCBI Taxonomy" id="35725"/>
    <lineage>
        <taxon>Eukaryota</taxon>
        <taxon>Fungi</taxon>
        <taxon>Dikarya</taxon>
        <taxon>Ascomycota</taxon>
        <taxon>Pezizomycotina</taxon>
        <taxon>Dothideomycetes</taxon>
        <taxon>Dothideomycetes incertae sedis</taxon>
        <taxon>Botryosphaeriales</taxon>
        <taxon>Botryosphaeriaceae</taxon>
        <taxon>Macrophomina</taxon>
    </lineage>
</organism>
<evidence type="ECO:0000313" key="3">
    <source>
        <dbReference type="EMBL" id="KAH7000835.1"/>
    </source>
</evidence>
<reference evidence="3 4" key="1">
    <citation type="journal article" date="2021" name="Nat. Commun.">
        <title>Genetic determinants of endophytism in the Arabidopsis root mycobiome.</title>
        <authorList>
            <person name="Mesny F."/>
            <person name="Miyauchi S."/>
            <person name="Thiergart T."/>
            <person name="Pickel B."/>
            <person name="Atanasova L."/>
            <person name="Karlsson M."/>
            <person name="Huettel B."/>
            <person name="Barry K.W."/>
            <person name="Haridas S."/>
            <person name="Chen C."/>
            <person name="Bauer D."/>
            <person name="Andreopoulos W."/>
            <person name="Pangilinan J."/>
            <person name="LaButti K."/>
            <person name="Riley R."/>
            <person name="Lipzen A."/>
            <person name="Clum A."/>
            <person name="Drula E."/>
            <person name="Henrissat B."/>
            <person name="Kohler A."/>
            <person name="Grigoriev I.V."/>
            <person name="Martin F.M."/>
            <person name="Hacquard S."/>
        </authorList>
    </citation>
    <scope>NUCLEOTIDE SEQUENCE [LARGE SCALE GENOMIC DNA]</scope>
    <source>
        <strain evidence="3 4">MPI-SDFR-AT-0080</strain>
    </source>
</reference>
<evidence type="ECO:0000256" key="2">
    <source>
        <dbReference type="SAM" id="Phobius"/>
    </source>
</evidence>
<dbReference type="Proteomes" id="UP000774617">
    <property type="component" value="Unassembled WGS sequence"/>
</dbReference>
<feature type="region of interest" description="Disordered" evidence="1">
    <location>
        <begin position="68"/>
        <end position="91"/>
    </location>
</feature>
<dbReference type="EMBL" id="JAGTJR010000163">
    <property type="protein sequence ID" value="KAH7000835.1"/>
    <property type="molecule type" value="Genomic_DNA"/>
</dbReference>
<keyword evidence="4" id="KW-1185">Reference proteome</keyword>
<accession>A0ABQ8FQE7</accession>
<sequence>MSAGKTAAIVAATVVPVVLIIVGALFLSRFLWRRETAKSSELAVAPRPQSTVRGGGWASNAGYQRTSHTITTQNHQLSVRTPATSPRATADSISLRNVPQGVYERHFGDLSFLLDGSEQSDSSDNHGNGDSSSMVDSSRCSSDFLTSRGSAGRQASYYIPSSVLDLASVGQEFAELNERFGLQV</sequence>
<evidence type="ECO:0000256" key="1">
    <source>
        <dbReference type="SAM" id="MobiDB-lite"/>
    </source>
</evidence>
<feature type="transmembrane region" description="Helical" evidence="2">
    <location>
        <begin position="6"/>
        <end position="32"/>
    </location>
</feature>
<protein>
    <submittedName>
        <fullName evidence="3">Uncharacterized protein</fullName>
    </submittedName>
</protein>
<proteinExistence type="predicted"/>
<keyword evidence="2" id="KW-0472">Membrane</keyword>
<feature type="compositionally biased region" description="Low complexity" evidence="1">
    <location>
        <begin position="120"/>
        <end position="143"/>
    </location>
</feature>
<keyword evidence="2" id="KW-0812">Transmembrane</keyword>
<keyword evidence="2" id="KW-1133">Transmembrane helix</keyword>